<dbReference type="AlphaFoldDB" id="A0A4Q7P013"/>
<protein>
    <submittedName>
        <fullName evidence="2">Putative ABC transporter type IV</fullName>
    </submittedName>
</protein>
<feature type="transmembrane region" description="Helical" evidence="1">
    <location>
        <begin position="147"/>
        <end position="168"/>
    </location>
</feature>
<dbReference type="Proteomes" id="UP000292927">
    <property type="component" value="Unassembled WGS sequence"/>
</dbReference>
<name>A0A4Q7P013_9FIRM</name>
<proteinExistence type="predicted"/>
<keyword evidence="1" id="KW-0812">Transmembrane</keyword>
<keyword evidence="1" id="KW-0472">Membrane</keyword>
<sequence length="189" mass="21705">MILGMNFFYFLNWFFAFSIFGYILECIVLSMENRRLVLDRGFVHGPFCIIYSFGALGAYLFLKPLAGNLVLLYFASMALATTMELVTAHVMIRLFGSFWWDYSKKRFNYKGIICLESSIGWGFLGIFFFYALDKFVHGVVGLIPPQAGMVLGVGLLTYYIVDFTVCLAKNRREKNNPESEERVGRLRVL</sequence>
<feature type="transmembrane region" description="Helical" evidence="1">
    <location>
        <begin position="6"/>
        <end position="29"/>
    </location>
</feature>
<feature type="transmembrane region" description="Helical" evidence="1">
    <location>
        <begin position="113"/>
        <end position="132"/>
    </location>
</feature>
<evidence type="ECO:0000256" key="1">
    <source>
        <dbReference type="SAM" id="Phobius"/>
    </source>
</evidence>
<dbReference type="Pfam" id="PF06541">
    <property type="entry name" value="ABC_trans_CmpB"/>
    <property type="match status" value="1"/>
</dbReference>
<keyword evidence="1" id="KW-1133">Transmembrane helix</keyword>
<feature type="transmembrane region" description="Helical" evidence="1">
    <location>
        <begin position="41"/>
        <end position="62"/>
    </location>
</feature>
<dbReference type="InterPro" id="IPR010540">
    <property type="entry name" value="CmpB_TMEM229"/>
</dbReference>
<organism evidence="2 3">
    <name type="scientific">Cuneatibacter caecimuris</name>
    <dbReference type="NCBI Taxonomy" id="1796618"/>
    <lineage>
        <taxon>Bacteria</taxon>
        <taxon>Bacillati</taxon>
        <taxon>Bacillota</taxon>
        <taxon>Clostridia</taxon>
        <taxon>Lachnospirales</taxon>
        <taxon>Lachnospiraceae</taxon>
        <taxon>Cuneatibacter</taxon>
    </lineage>
</organism>
<comment type="caution">
    <text evidence="2">The sequence shown here is derived from an EMBL/GenBank/DDBJ whole genome shotgun (WGS) entry which is preliminary data.</text>
</comment>
<evidence type="ECO:0000313" key="3">
    <source>
        <dbReference type="Proteomes" id="UP000292927"/>
    </source>
</evidence>
<keyword evidence="3" id="KW-1185">Reference proteome</keyword>
<reference evidence="2 3" key="1">
    <citation type="submission" date="2019-02" db="EMBL/GenBank/DDBJ databases">
        <title>Genomic Encyclopedia of Type Strains, Phase IV (KMG-IV): sequencing the most valuable type-strain genomes for metagenomic binning, comparative biology and taxonomic classification.</title>
        <authorList>
            <person name="Goeker M."/>
        </authorList>
    </citation>
    <scope>NUCLEOTIDE SEQUENCE [LARGE SCALE GENOMIC DNA]</scope>
    <source>
        <strain evidence="2 3">DSM 29486</strain>
    </source>
</reference>
<dbReference type="EMBL" id="SGXF01000006">
    <property type="protein sequence ID" value="RZS92867.1"/>
    <property type="molecule type" value="Genomic_DNA"/>
</dbReference>
<feature type="transmembrane region" description="Helical" evidence="1">
    <location>
        <begin position="68"/>
        <end position="92"/>
    </location>
</feature>
<evidence type="ECO:0000313" key="2">
    <source>
        <dbReference type="EMBL" id="RZS92867.1"/>
    </source>
</evidence>
<accession>A0A4Q7P013</accession>
<gene>
    <name evidence="2" type="ORF">EV209_2610</name>
</gene>